<dbReference type="InterPro" id="IPR002182">
    <property type="entry name" value="NB-ARC"/>
</dbReference>
<dbReference type="NCBIfam" id="NF047398">
    <property type="entry name" value="AAA_KGGVGR"/>
    <property type="match status" value="1"/>
</dbReference>
<dbReference type="SUPFAM" id="SSF52540">
    <property type="entry name" value="P-loop containing nucleoside triphosphate hydrolases"/>
    <property type="match status" value="2"/>
</dbReference>
<dbReference type="EMBL" id="JBHEZZ010000025">
    <property type="protein sequence ID" value="MFC1405973.1"/>
    <property type="molecule type" value="Genomic_DNA"/>
</dbReference>
<dbReference type="SUPFAM" id="SSF48452">
    <property type="entry name" value="TPR-like"/>
    <property type="match status" value="3"/>
</dbReference>
<evidence type="ECO:0000313" key="4">
    <source>
        <dbReference type="EMBL" id="MFC1405973.1"/>
    </source>
</evidence>
<keyword evidence="5" id="KW-1185">Reference proteome</keyword>
<reference evidence="4 5" key="1">
    <citation type="submission" date="2024-09" db="EMBL/GenBank/DDBJ databases">
        <authorList>
            <person name="Lee S.D."/>
        </authorList>
    </citation>
    <scope>NUCLEOTIDE SEQUENCE [LARGE SCALE GENOMIC DNA]</scope>
    <source>
        <strain evidence="4 5">N1-5</strain>
    </source>
</reference>
<comment type="caution">
    <text evidence="4">The sequence shown here is derived from an EMBL/GenBank/DDBJ whole genome shotgun (WGS) entry which is preliminary data.</text>
</comment>
<gene>
    <name evidence="4" type="primary">fxsT</name>
    <name evidence="4" type="ORF">ACEZDJ_32240</name>
</gene>
<dbReference type="InterPro" id="IPR025669">
    <property type="entry name" value="AAA_dom"/>
</dbReference>
<sequence>MNAVSPRSAPEDRQGRVVTFYSYKGGTGRTMTMANVAWILAANGKKVLTVDWDLEAPGLSRFFHPFLNEEALATTGGVVNMVNDYLERSLDNPSDAAARLSGHAAVQQQAIKLNWNFPDGGRIDFISAGKQNNDYGSILDGLNWDQFYERYYGGVFLDALREEMVRSYDYAFIDSRTGLSDTSSICTQQLPDDVVVCFTLSDQSIRGAALVARHIQTRGVIGHSTDPIRILPVPMRIDEGEKDRAERGRAEARSKFEGLPKALYTVKDDQYWGSIEIPYKPYYAYEEILAVFGDQTGIPNTVLGACERLTRELTRGEVSALPPMAEPLRLATVAKFDRKPIGGGEDTRFHLWYAVEDQMWLDWTSYLLEAAGYRFAASRIDSDAPDEAKGAANGGSPDPLVTVPLLTVRFLQAARASEFWGPVSSSSLALTRPRTLGLRLGSVPPGAPSGHSFPLDLTSPALTPVVAAEQLIKYFGGDEAAVQAARTALDAPDAPRYPGIRPEFVALQSRNSDFTGRAKELAELRRTLTGRSAQEPTSGTQALHGLGGVGKSQLAREYAYRFMSDYDLVWWVPSEQTSSITTELAAIADRLGIRGTLGEADAAILVKDTLAAGTRIGRWLLIFDNAEDPETLTEFLPGGDGHVIITSRKQVWSQEASELEVDVFTRQESVSHLERRVPEMSDTEAAQLAEELGDLPLAVEQAAAFLRLSGMPVETYMDLLKQHPADIFDQAPLAADYPVPIRTTFAVSLNTLEKEWPSARRLMQMSVFLGPEPFSQKLLHRNPAMLTALAVQDPRVRKGGASVLGGISRAIRSLSLAKVDGRRGTIQVHRVLQALLRAQMTEDEREQIQREVQLVLAECRPLDGEVEDPENRPDFELIRPHLAACGAEESEISEVRQLMIDLVRLHWRNGDYTLAKSEGERLDALWCSTLGPEHPQTLALRTIRANVLRDQGRYRESLELDQRTWEQQSTLLGEDDLSTLATARGLAGGLRALGRYQEALDRDLLTHASLVEQFLEEDRQVLNLTHNLAIDYRLLGDAKSAQQYDERTERLRRQGLGPDHARTLASQLYLARDKRDGGELRDAAADLERLHEAFRRLQGDDSPDTLRAAKSLAVSLRVLGQYERAAALTDDTLARFVERYGEDGPDTLQCALNKAADDWSLGRPGDALRRAQDVWQRYRRLLGDDHPNSLACSDNVSVYLRTPGASRQDRRRAAGLGETATTRLTELLGASHPFTLCAEVNWANARAELEELAAAEASERSCLSRLAVHLGEDHPDTLACRSNLAVTLKALGRTVEAQRLHDEAVEAFNHDRNFGETHPDTVSAEGWERINHILELQAW</sequence>
<name>A0ABV6UX30_9ACTN</name>
<evidence type="ECO:0000259" key="3">
    <source>
        <dbReference type="Pfam" id="PF13614"/>
    </source>
</evidence>
<dbReference type="Gene3D" id="3.40.50.300">
    <property type="entry name" value="P-loop containing nucleotide triphosphate hydrolases"/>
    <property type="match status" value="2"/>
</dbReference>
<organism evidence="4 5">
    <name type="scientific">Streptacidiphilus cavernicola</name>
    <dbReference type="NCBI Taxonomy" id="3342716"/>
    <lineage>
        <taxon>Bacteria</taxon>
        <taxon>Bacillati</taxon>
        <taxon>Actinomycetota</taxon>
        <taxon>Actinomycetes</taxon>
        <taxon>Kitasatosporales</taxon>
        <taxon>Streptomycetaceae</taxon>
        <taxon>Streptacidiphilus</taxon>
    </lineage>
</organism>
<feature type="domain" description="AAA" evidence="3">
    <location>
        <begin position="16"/>
        <end position="54"/>
    </location>
</feature>
<dbReference type="InterPro" id="IPR053137">
    <property type="entry name" value="NLR-like"/>
</dbReference>
<evidence type="ECO:0000259" key="2">
    <source>
        <dbReference type="Pfam" id="PF00931"/>
    </source>
</evidence>
<dbReference type="Proteomes" id="UP001592528">
    <property type="component" value="Unassembled WGS sequence"/>
</dbReference>
<feature type="domain" description="NB-ARC" evidence="2">
    <location>
        <begin position="538"/>
        <end position="679"/>
    </location>
</feature>
<feature type="coiled-coil region" evidence="1">
    <location>
        <begin position="831"/>
        <end position="858"/>
    </location>
</feature>
<dbReference type="Pfam" id="PF00931">
    <property type="entry name" value="NB-ARC"/>
    <property type="match status" value="1"/>
</dbReference>
<keyword evidence="1" id="KW-0175">Coiled coil</keyword>
<dbReference type="Pfam" id="PF13614">
    <property type="entry name" value="AAA_31"/>
    <property type="match status" value="1"/>
</dbReference>
<dbReference type="InterPro" id="IPR027417">
    <property type="entry name" value="P-loop_NTPase"/>
</dbReference>
<dbReference type="Pfam" id="PF13424">
    <property type="entry name" value="TPR_12"/>
    <property type="match status" value="2"/>
</dbReference>
<accession>A0ABV6UX30</accession>
<protein>
    <submittedName>
        <fullName evidence="4">FxSxx-COOH system tetratricopeptide repeat protein</fullName>
    </submittedName>
</protein>
<evidence type="ECO:0000313" key="5">
    <source>
        <dbReference type="Proteomes" id="UP001592528"/>
    </source>
</evidence>
<dbReference type="InterPro" id="IPR011990">
    <property type="entry name" value="TPR-like_helical_dom_sf"/>
</dbReference>
<dbReference type="Pfam" id="PF13374">
    <property type="entry name" value="TPR_10"/>
    <property type="match status" value="2"/>
</dbReference>
<dbReference type="PANTHER" id="PTHR46082:SF6">
    <property type="entry name" value="AAA+ ATPASE DOMAIN-CONTAINING PROTEIN-RELATED"/>
    <property type="match status" value="1"/>
</dbReference>
<dbReference type="NCBIfam" id="NF040586">
    <property type="entry name" value="FxSxx_TPR"/>
    <property type="match status" value="1"/>
</dbReference>
<dbReference type="Gene3D" id="1.25.40.10">
    <property type="entry name" value="Tetratricopeptide repeat domain"/>
    <property type="match status" value="3"/>
</dbReference>
<proteinExistence type="predicted"/>
<dbReference type="PANTHER" id="PTHR46082">
    <property type="entry name" value="ATP/GTP-BINDING PROTEIN-RELATED"/>
    <property type="match status" value="1"/>
</dbReference>
<dbReference type="RefSeq" id="WP_037594283.1">
    <property type="nucleotide sequence ID" value="NZ_JBHEZZ010000025.1"/>
</dbReference>
<evidence type="ECO:0000256" key="1">
    <source>
        <dbReference type="SAM" id="Coils"/>
    </source>
</evidence>